<dbReference type="Pfam" id="PF07403">
    <property type="entry name" value="DUF1505"/>
    <property type="match status" value="1"/>
</dbReference>
<dbReference type="STRING" id="1611254.A0A2G5TYG2"/>
<evidence type="ECO:0000256" key="2">
    <source>
        <dbReference type="ARBA" id="ARBA00005932"/>
    </source>
</evidence>
<comment type="subcellular location">
    <subcellularLocation>
        <location evidence="1">Secreted</location>
    </subcellularLocation>
</comment>
<accession>A0A2G5TYG2</accession>
<keyword evidence="4 5" id="KW-0732">Signal</keyword>
<protein>
    <recommendedName>
        <fullName evidence="8">DUF281 domain-containing protein</fullName>
    </recommendedName>
</protein>
<feature type="chain" id="PRO_5013747703" description="DUF281 domain-containing protein" evidence="5">
    <location>
        <begin position="18"/>
        <end position="122"/>
    </location>
</feature>
<dbReference type="InterPro" id="IPR009981">
    <property type="entry name" value="DUF1505"/>
</dbReference>
<evidence type="ECO:0000256" key="4">
    <source>
        <dbReference type="ARBA" id="ARBA00022729"/>
    </source>
</evidence>
<comment type="caution">
    <text evidence="6">The sequence shown here is derived from an EMBL/GenBank/DDBJ whole genome shotgun (WGS) entry which is preliminary data.</text>
</comment>
<keyword evidence="7" id="KW-1185">Reference proteome</keyword>
<reference evidence="7" key="1">
    <citation type="submission" date="2017-10" db="EMBL/GenBank/DDBJ databases">
        <title>Rapid genome shrinkage in a self-fertile nematode reveals novel sperm competition proteins.</title>
        <authorList>
            <person name="Yin D."/>
            <person name="Schwarz E.M."/>
            <person name="Thomas C.G."/>
            <person name="Felde R.L."/>
            <person name="Korf I.F."/>
            <person name="Cutter A.D."/>
            <person name="Schartner C.M."/>
            <person name="Ralston E.J."/>
            <person name="Meyer B.J."/>
            <person name="Haag E.S."/>
        </authorList>
    </citation>
    <scope>NUCLEOTIDE SEQUENCE [LARGE SCALE GENOMIC DNA]</scope>
    <source>
        <strain evidence="7">JU1422</strain>
    </source>
</reference>
<dbReference type="AlphaFoldDB" id="A0A2G5TYG2"/>
<evidence type="ECO:0008006" key="8">
    <source>
        <dbReference type="Google" id="ProtNLM"/>
    </source>
</evidence>
<comment type="similarity">
    <text evidence="2">Belongs to the UPF0375 family.</text>
</comment>
<feature type="signal peptide" evidence="5">
    <location>
        <begin position="1"/>
        <end position="17"/>
    </location>
</feature>
<dbReference type="OrthoDB" id="5872898at2759"/>
<dbReference type="Proteomes" id="UP000230233">
    <property type="component" value="Chromosome IV"/>
</dbReference>
<evidence type="ECO:0000256" key="1">
    <source>
        <dbReference type="ARBA" id="ARBA00004613"/>
    </source>
</evidence>
<sequence length="122" mass="13305">MKFSILVASFLVVLVAGAPTSTSEVKQESWSDNHGPCSSYSSDVNGVKTSVNTCTREVTWRLRHNDDCNISTYYKKTVTLVPETSTEPFNGVAQCTKTPCDATEKITVDCATAFGEKLSQIE</sequence>
<dbReference type="GO" id="GO:0005576">
    <property type="term" value="C:extracellular region"/>
    <property type="evidence" value="ECO:0007669"/>
    <property type="project" value="UniProtKB-SubCell"/>
</dbReference>
<organism evidence="6 7">
    <name type="scientific">Caenorhabditis nigoni</name>
    <dbReference type="NCBI Taxonomy" id="1611254"/>
    <lineage>
        <taxon>Eukaryota</taxon>
        <taxon>Metazoa</taxon>
        <taxon>Ecdysozoa</taxon>
        <taxon>Nematoda</taxon>
        <taxon>Chromadorea</taxon>
        <taxon>Rhabditida</taxon>
        <taxon>Rhabditina</taxon>
        <taxon>Rhabditomorpha</taxon>
        <taxon>Rhabditoidea</taxon>
        <taxon>Rhabditidae</taxon>
        <taxon>Peloderinae</taxon>
        <taxon>Caenorhabditis</taxon>
    </lineage>
</organism>
<keyword evidence="3" id="KW-0964">Secreted</keyword>
<evidence type="ECO:0000256" key="3">
    <source>
        <dbReference type="ARBA" id="ARBA00022525"/>
    </source>
</evidence>
<dbReference type="EMBL" id="PDUG01000004">
    <property type="protein sequence ID" value="PIC32355.1"/>
    <property type="molecule type" value="Genomic_DNA"/>
</dbReference>
<evidence type="ECO:0000256" key="5">
    <source>
        <dbReference type="SAM" id="SignalP"/>
    </source>
</evidence>
<gene>
    <name evidence="6" type="primary">Cnig_chr_IV.g12716</name>
    <name evidence="6" type="ORF">B9Z55_012716</name>
</gene>
<name>A0A2G5TYG2_9PELO</name>
<proteinExistence type="inferred from homology"/>
<evidence type="ECO:0000313" key="6">
    <source>
        <dbReference type="EMBL" id="PIC32355.1"/>
    </source>
</evidence>
<evidence type="ECO:0000313" key="7">
    <source>
        <dbReference type="Proteomes" id="UP000230233"/>
    </source>
</evidence>